<feature type="region of interest" description="Disordered" evidence="1">
    <location>
        <begin position="1"/>
        <end position="396"/>
    </location>
</feature>
<feature type="compositionally biased region" description="Pro residues" evidence="1">
    <location>
        <begin position="59"/>
        <end position="68"/>
    </location>
</feature>
<feature type="compositionally biased region" description="Gly residues" evidence="1">
    <location>
        <begin position="325"/>
        <end position="345"/>
    </location>
</feature>
<dbReference type="OrthoDB" id="431557at2759"/>
<gene>
    <name evidence="2" type="ORF">CPB84DRAFT_1777082</name>
</gene>
<name>A0A9P5NLS6_GYMJU</name>
<feature type="compositionally biased region" description="Pro residues" evidence="1">
    <location>
        <begin position="100"/>
        <end position="115"/>
    </location>
</feature>
<proteinExistence type="predicted"/>
<feature type="compositionally biased region" description="Pro residues" evidence="1">
    <location>
        <begin position="159"/>
        <end position="175"/>
    </location>
</feature>
<dbReference type="AlphaFoldDB" id="A0A9P5NLS6"/>
<accession>A0A9P5NLS6</accession>
<feature type="region of interest" description="Disordered" evidence="1">
    <location>
        <begin position="782"/>
        <end position="824"/>
    </location>
</feature>
<reference evidence="2" key="1">
    <citation type="submission" date="2020-11" db="EMBL/GenBank/DDBJ databases">
        <authorList>
            <consortium name="DOE Joint Genome Institute"/>
            <person name="Ahrendt S."/>
            <person name="Riley R."/>
            <person name="Andreopoulos W."/>
            <person name="LaButti K."/>
            <person name="Pangilinan J."/>
            <person name="Ruiz-duenas F.J."/>
            <person name="Barrasa J.M."/>
            <person name="Sanchez-Garcia M."/>
            <person name="Camarero S."/>
            <person name="Miyauchi S."/>
            <person name="Serrano A."/>
            <person name="Linde D."/>
            <person name="Babiker R."/>
            <person name="Drula E."/>
            <person name="Ayuso-Fernandez I."/>
            <person name="Pacheco R."/>
            <person name="Padilla G."/>
            <person name="Ferreira P."/>
            <person name="Barriuso J."/>
            <person name="Kellner H."/>
            <person name="Castanera R."/>
            <person name="Alfaro M."/>
            <person name="Ramirez L."/>
            <person name="Pisabarro A.G."/>
            <person name="Kuo A."/>
            <person name="Tritt A."/>
            <person name="Lipzen A."/>
            <person name="He G."/>
            <person name="Yan M."/>
            <person name="Ng V."/>
            <person name="Cullen D."/>
            <person name="Martin F."/>
            <person name="Rosso M.-N."/>
            <person name="Henrissat B."/>
            <person name="Hibbett D."/>
            <person name="Martinez A.T."/>
            <person name="Grigoriev I.V."/>
        </authorList>
    </citation>
    <scope>NUCLEOTIDE SEQUENCE</scope>
    <source>
        <strain evidence="2">AH 44721</strain>
    </source>
</reference>
<feature type="compositionally biased region" description="Low complexity" evidence="1">
    <location>
        <begin position="795"/>
        <end position="812"/>
    </location>
</feature>
<dbReference type="Proteomes" id="UP000724874">
    <property type="component" value="Unassembled WGS sequence"/>
</dbReference>
<sequence>MNKNPFLPAPSYTPQQPPLPPGPPPPQPSQADYSAWWASAGAHQHHAQPPPVGQYNPQWAPPQPPRPPADQTALYANYGYGSQSSHWQRQQQQQQQQYHQPPPVMQQPPPPPPSQPGYNPYQPAAGYPQSYGPPPGPPQPIVQPAYPHPPTQPQQMFAPPMPPQPPQHQPPPQQPTQPRNHHASPQHLPPAKRQRFDGPSGSNRHHQNQQHHQPPPQPQFQPPPAPQNPSGFSGPNRGPIPSGPGNRSGGPTGPSGRGGSAGGRGRGGSMGGNRGGLGGGRGRGGSFVGGSGGRGGAGGGQPSGQLRGHGSRNFGGGKDFHNRRGGGAGGSFSGGSGPSGSGGGNYSHQNSSSFRGRNQGSSGSGRGNRNDASSGGAFTSREGTSTSSFAGKKDENRRTLTDFKIVGLSISDLGWTWGTIQASSLKKELVGQTEDGSKISEIATKEEGKPISSSLAEECRTDVKTENVQSSDVDMADAKQTQEVSLLLPSRIRIYFHTPVTADDSRPIPHNSSYGDIPTDTRKGKRKKLEDDDGDLDERRAPPPPPQMAAVNDDRSAGSVAPSLAETTSEADWLMAAIVEGEEEAEAAGELEPAEEDSDELHISQIEKEHEAKNDDAHNEEGTFQDGTSHTDLLSAAEHSERNVMEPSAGDGNVSQKHPDLGVPLSQTGIAAQSSAESDKGYSATLLTAAEMVSIQSSAPEGIDATISHPIDSVFQDGVHPSDSVADDTTDHPDYPETQVYPESSQPYAPKSLQVISAEPTLLDIEAQESTQTDSVQLTQADHLPEPPASPVSNTLLSTSSTSTYEDASSSTVTKVDTKAGKTPSANRLSISYARGNRRLVVDAEVVESLKLFRQEGRIEVVIKLDKENDGLKGILMEGLSDVTKSYLPLAAISDGSASSDPTVPPFSKADVPSTLRLTVYLDTTRPLSEPKWAKTGDIQDWLKSMFGRMFWVAGDAAEGWEKKIHVVDPDPTPTIWTVLDGWATNSPVGALNERQRFLKTHMTETDNILEILLRLVRGERATAFSQSTPTISAPSISGPLLSALQGSAHGAQQTHVSLAVLAMFRLTVDFAEKALGEKGKADAEEHMGEIIRCLPSHLIYKSLDGIFKEWRVEKKGR</sequence>
<protein>
    <recommendedName>
        <fullName evidence="4">Proteasome subunit alpha type 1</fullName>
    </recommendedName>
</protein>
<feature type="compositionally biased region" description="Pro residues" evidence="1">
    <location>
        <begin position="131"/>
        <end position="152"/>
    </location>
</feature>
<feature type="compositionally biased region" description="Low complexity" evidence="1">
    <location>
        <begin position="116"/>
        <end position="130"/>
    </location>
</feature>
<feature type="compositionally biased region" description="Pro residues" evidence="1">
    <location>
        <begin position="213"/>
        <end position="227"/>
    </location>
</feature>
<keyword evidence="3" id="KW-1185">Reference proteome</keyword>
<feature type="region of interest" description="Disordered" evidence="1">
    <location>
        <begin position="501"/>
        <end position="665"/>
    </location>
</feature>
<evidence type="ECO:0000256" key="1">
    <source>
        <dbReference type="SAM" id="MobiDB-lite"/>
    </source>
</evidence>
<feature type="region of interest" description="Disordered" evidence="1">
    <location>
        <begin position="441"/>
        <end position="471"/>
    </location>
</feature>
<feature type="compositionally biased region" description="Low complexity" evidence="1">
    <location>
        <begin position="233"/>
        <end position="245"/>
    </location>
</feature>
<feature type="compositionally biased region" description="Basic and acidic residues" evidence="1">
    <location>
        <begin position="600"/>
        <end position="621"/>
    </location>
</feature>
<evidence type="ECO:0000313" key="2">
    <source>
        <dbReference type="EMBL" id="KAF8901637.1"/>
    </source>
</evidence>
<feature type="compositionally biased region" description="Low complexity" evidence="1">
    <location>
        <begin position="88"/>
        <end position="99"/>
    </location>
</feature>
<feature type="compositionally biased region" description="Pro residues" evidence="1">
    <location>
        <begin position="15"/>
        <end position="28"/>
    </location>
</feature>
<feature type="compositionally biased region" description="Gly residues" evidence="1">
    <location>
        <begin position="246"/>
        <end position="302"/>
    </location>
</feature>
<dbReference type="EMBL" id="JADNYJ010000040">
    <property type="protein sequence ID" value="KAF8901637.1"/>
    <property type="molecule type" value="Genomic_DNA"/>
</dbReference>
<feature type="compositionally biased region" description="Low complexity" evidence="1">
    <location>
        <begin position="350"/>
        <end position="361"/>
    </location>
</feature>
<feature type="region of interest" description="Disordered" evidence="1">
    <location>
        <begin position="713"/>
        <end position="749"/>
    </location>
</feature>
<organism evidence="2 3">
    <name type="scientific">Gymnopilus junonius</name>
    <name type="common">Spectacular rustgill mushroom</name>
    <name type="synonym">Gymnopilus spectabilis subsp. junonius</name>
    <dbReference type="NCBI Taxonomy" id="109634"/>
    <lineage>
        <taxon>Eukaryota</taxon>
        <taxon>Fungi</taxon>
        <taxon>Dikarya</taxon>
        <taxon>Basidiomycota</taxon>
        <taxon>Agaricomycotina</taxon>
        <taxon>Agaricomycetes</taxon>
        <taxon>Agaricomycetidae</taxon>
        <taxon>Agaricales</taxon>
        <taxon>Agaricineae</taxon>
        <taxon>Hymenogastraceae</taxon>
        <taxon>Gymnopilus</taxon>
    </lineage>
</organism>
<comment type="caution">
    <text evidence="2">The sequence shown here is derived from an EMBL/GenBank/DDBJ whole genome shotgun (WGS) entry which is preliminary data.</text>
</comment>
<feature type="compositionally biased region" description="Acidic residues" evidence="1">
    <location>
        <begin position="580"/>
        <end position="599"/>
    </location>
</feature>
<evidence type="ECO:0008006" key="4">
    <source>
        <dbReference type="Google" id="ProtNLM"/>
    </source>
</evidence>
<evidence type="ECO:0000313" key="3">
    <source>
        <dbReference type="Proteomes" id="UP000724874"/>
    </source>
</evidence>